<keyword evidence="9" id="KW-0511">Multifunctional enzyme</keyword>
<keyword evidence="10 13" id="KW-0326">Glycosidase</keyword>
<dbReference type="SUPFAM" id="SSF46946">
    <property type="entry name" value="S13-like H2TH domain"/>
    <property type="match status" value="1"/>
</dbReference>
<dbReference type="GO" id="GO:0034039">
    <property type="term" value="F:8-oxo-7,8-dihydroguanine DNA N-glycosylase activity"/>
    <property type="evidence" value="ECO:0007669"/>
    <property type="project" value="TreeGrafter"/>
</dbReference>
<gene>
    <name evidence="13" type="ORF">PLA107_033460</name>
</gene>
<dbReference type="NCBIfam" id="NF002211">
    <property type="entry name" value="PRK01103.1"/>
    <property type="match status" value="1"/>
</dbReference>
<dbReference type="CDD" id="cd08966">
    <property type="entry name" value="EcFpg-like_N"/>
    <property type="match status" value="1"/>
</dbReference>
<comment type="catalytic activity">
    <reaction evidence="1">
        <text>Hydrolysis of DNA containing ring-opened 7-methylguanine residues, releasing 2,6-diamino-4-hydroxy-5-(N-methyl)formamidopyrimidine.</text>
        <dbReference type="EC" id="3.2.2.23"/>
    </reaction>
</comment>
<dbReference type="InterPro" id="IPR035937">
    <property type="entry name" value="FPG_N"/>
</dbReference>
<evidence type="ECO:0000256" key="5">
    <source>
        <dbReference type="ARBA" id="ARBA00022801"/>
    </source>
</evidence>
<accession>A0AAD0PWL9</accession>
<name>A0AAD0PWL9_PSEAV</name>
<dbReference type="SMART" id="SM00898">
    <property type="entry name" value="Fapy_DNA_glyco"/>
    <property type="match status" value="1"/>
</dbReference>
<dbReference type="SMART" id="SM01232">
    <property type="entry name" value="H2TH"/>
    <property type="match status" value="1"/>
</dbReference>
<evidence type="ECO:0000259" key="12">
    <source>
        <dbReference type="PROSITE" id="PS51068"/>
    </source>
</evidence>
<evidence type="ECO:0000256" key="10">
    <source>
        <dbReference type="ARBA" id="ARBA00023295"/>
    </source>
</evidence>
<comment type="similarity">
    <text evidence="2">Belongs to the FPG family.</text>
</comment>
<dbReference type="Pfam" id="PF01149">
    <property type="entry name" value="Fapy_DNA_glyco"/>
    <property type="match status" value="1"/>
</dbReference>
<dbReference type="PANTHER" id="PTHR22993">
    <property type="entry name" value="FORMAMIDOPYRIMIDINE-DNA GLYCOSYLASE"/>
    <property type="match status" value="1"/>
</dbReference>
<dbReference type="Proteomes" id="UP000006426">
    <property type="component" value="Plasmid pmppla107"/>
</dbReference>
<dbReference type="EMBL" id="CP031226">
    <property type="protein sequence ID" value="AXH60120.1"/>
    <property type="molecule type" value="Genomic_DNA"/>
</dbReference>
<dbReference type="PROSITE" id="PS51068">
    <property type="entry name" value="FPG_CAT"/>
    <property type="match status" value="1"/>
</dbReference>
<comment type="subunit">
    <text evidence="3">Monomer.</text>
</comment>
<dbReference type="AlphaFoldDB" id="A0AAD0PWL9"/>
<keyword evidence="7" id="KW-0234">DNA repair</keyword>
<geneLocation type="plasmid" evidence="14">
    <name>pmppla107</name>
</geneLocation>
<evidence type="ECO:0000256" key="4">
    <source>
        <dbReference type="ARBA" id="ARBA00022763"/>
    </source>
</evidence>
<organism evidence="13 14">
    <name type="scientific">Pseudomonas amygdali pv. lachrymans str. M301315</name>
    <dbReference type="NCBI Taxonomy" id="629260"/>
    <lineage>
        <taxon>Bacteria</taxon>
        <taxon>Pseudomonadati</taxon>
        <taxon>Pseudomonadota</taxon>
        <taxon>Gammaproteobacteria</taxon>
        <taxon>Pseudomonadales</taxon>
        <taxon>Pseudomonadaceae</taxon>
        <taxon>Pseudomonas</taxon>
        <taxon>Pseudomonas amygdali</taxon>
    </lineage>
</organism>
<dbReference type="InterPro" id="IPR015886">
    <property type="entry name" value="H2TH_FPG"/>
</dbReference>
<evidence type="ECO:0000256" key="7">
    <source>
        <dbReference type="ARBA" id="ARBA00023204"/>
    </source>
</evidence>
<evidence type="ECO:0000256" key="1">
    <source>
        <dbReference type="ARBA" id="ARBA00001668"/>
    </source>
</evidence>
<evidence type="ECO:0000256" key="8">
    <source>
        <dbReference type="ARBA" id="ARBA00023239"/>
    </source>
</evidence>
<dbReference type="Pfam" id="PF06831">
    <property type="entry name" value="H2TH"/>
    <property type="match status" value="1"/>
</dbReference>
<evidence type="ECO:0000256" key="11">
    <source>
        <dbReference type="ARBA" id="ARBA00044632"/>
    </source>
</evidence>
<dbReference type="InterPro" id="IPR012319">
    <property type="entry name" value="FPG_cat"/>
</dbReference>
<feature type="domain" description="Formamidopyrimidine-DNA glycosylase catalytic" evidence="12">
    <location>
        <begin position="2"/>
        <end position="109"/>
    </location>
</feature>
<reference evidence="13 14" key="1">
    <citation type="journal article" date="2011" name="PLoS Pathog.">
        <title>Dynamic evolution of pathogenicity revealed by sequencing and comparative genomics of 19 Pseudomonas syringae isolates.</title>
        <authorList>
            <person name="Baltrus D.A."/>
            <person name="Nishimura M.T."/>
            <person name="Romanchuk A."/>
            <person name="Chang J.H."/>
            <person name="Mukhtar M.S."/>
            <person name="Cherkis K."/>
            <person name="Roach J."/>
            <person name="Grant S.R."/>
            <person name="Jones C.D."/>
            <person name="Dangl J.L."/>
        </authorList>
    </citation>
    <scope>NUCLEOTIDE SEQUENCE [LARGE SCALE GENOMIC DNA]</scope>
    <source>
        <strain evidence="13 14">M301315</strain>
    </source>
</reference>
<comment type="catalytic activity">
    <reaction evidence="11">
        <text>2'-deoxyribonucleotide-(2'-deoxyribose 5'-phosphate)-2'-deoxyribonucleotide-DNA = a 3'-end 2'-deoxyribonucleotide-(2,3-dehydro-2,3-deoxyribose 5'-phosphate)-DNA + a 5'-end 5'-phospho-2'-deoxyribonucleoside-DNA + H(+)</text>
        <dbReference type="Rhea" id="RHEA:66592"/>
        <dbReference type="Rhea" id="RHEA-COMP:13180"/>
        <dbReference type="Rhea" id="RHEA-COMP:16897"/>
        <dbReference type="Rhea" id="RHEA-COMP:17067"/>
        <dbReference type="ChEBI" id="CHEBI:15378"/>
        <dbReference type="ChEBI" id="CHEBI:136412"/>
        <dbReference type="ChEBI" id="CHEBI:157695"/>
        <dbReference type="ChEBI" id="CHEBI:167181"/>
        <dbReference type="EC" id="4.2.99.18"/>
    </reaction>
</comment>
<dbReference type="Gene3D" id="1.10.8.50">
    <property type="match status" value="1"/>
</dbReference>
<keyword evidence="6" id="KW-0238">DNA-binding</keyword>
<evidence type="ECO:0000313" key="13">
    <source>
        <dbReference type="EMBL" id="AXH60120.1"/>
    </source>
</evidence>
<sequence>MPELPEVQCVINTLQRMVGKVFVTGEVLNERLREPVQSDLLLKISGQAIVSISRLGKYILIELTRGHLVCHLGMTGKLVINAESAKHDRIRFSFEDGTTLVYNDVRKFGFVMYESDVARNKYLSHLGIEPLSEAFSPESLMAMAAGNRTPIKVFLLDQRKIAGLGNIYVNEVLYECGISPHLLTRDLSSCQASRLVPAIKTMLKRSIELGGSSISDYRDADDKKGSFQDTFRVYGRDFDHLGNAVTRATQGGRSTFYVEALQGLPGA</sequence>
<dbReference type="GO" id="GO:0006284">
    <property type="term" value="P:base-excision repair"/>
    <property type="evidence" value="ECO:0007669"/>
    <property type="project" value="InterPro"/>
</dbReference>
<evidence type="ECO:0000256" key="6">
    <source>
        <dbReference type="ARBA" id="ARBA00023125"/>
    </source>
</evidence>
<dbReference type="GO" id="GO:0003684">
    <property type="term" value="F:damaged DNA binding"/>
    <property type="evidence" value="ECO:0007669"/>
    <property type="project" value="InterPro"/>
</dbReference>
<evidence type="ECO:0000256" key="3">
    <source>
        <dbReference type="ARBA" id="ARBA00011245"/>
    </source>
</evidence>
<dbReference type="NCBIfam" id="TIGR00577">
    <property type="entry name" value="fpg"/>
    <property type="match status" value="1"/>
</dbReference>
<keyword evidence="13" id="KW-0614">Plasmid</keyword>
<evidence type="ECO:0000256" key="2">
    <source>
        <dbReference type="ARBA" id="ARBA00009409"/>
    </source>
</evidence>
<dbReference type="SUPFAM" id="SSF81624">
    <property type="entry name" value="N-terminal domain of MutM-like DNA repair proteins"/>
    <property type="match status" value="1"/>
</dbReference>
<dbReference type="GO" id="GO:0140078">
    <property type="term" value="F:class I DNA-(apurinic or apyrimidinic site) endonuclease activity"/>
    <property type="evidence" value="ECO:0007669"/>
    <property type="project" value="UniProtKB-EC"/>
</dbReference>
<protein>
    <submittedName>
        <fullName evidence="13">Bifunctional DNA-formamidopyrimidine glycosylase/DNA-(Apurinic or apyrimidinic site) lyase</fullName>
        <ecNumber evidence="13">3.2.2.23</ecNumber>
        <ecNumber evidence="13">4.2.99.18</ecNumber>
    </submittedName>
</protein>
<keyword evidence="4" id="KW-0227">DNA damage</keyword>
<evidence type="ECO:0000256" key="9">
    <source>
        <dbReference type="ARBA" id="ARBA00023268"/>
    </source>
</evidence>
<dbReference type="InterPro" id="IPR020629">
    <property type="entry name" value="FPG_Glyclase"/>
</dbReference>
<dbReference type="GO" id="GO:0008270">
    <property type="term" value="F:zinc ion binding"/>
    <property type="evidence" value="ECO:0007669"/>
    <property type="project" value="InterPro"/>
</dbReference>
<proteinExistence type="inferred from homology"/>
<dbReference type="EC" id="3.2.2.23" evidence="13"/>
<dbReference type="EC" id="4.2.99.18" evidence="13"/>
<keyword evidence="5 13" id="KW-0378">Hydrolase</keyword>
<dbReference type="PANTHER" id="PTHR22993:SF9">
    <property type="entry name" value="FORMAMIDOPYRIMIDINE-DNA GLYCOSYLASE"/>
    <property type="match status" value="1"/>
</dbReference>
<dbReference type="Gene3D" id="3.20.190.10">
    <property type="entry name" value="MutM-like, N-terminal"/>
    <property type="match status" value="1"/>
</dbReference>
<evidence type="ECO:0000313" key="14">
    <source>
        <dbReference type="Proteomes" id="UP000006426"/>
    </source>
</evidence>
<dbReference type="InterPro" id="IPR010979">
    <property type="entry name" value="Ribosomal_uS13-like_H2TH"/>
</dbReference>
<keyword evidence="8 13" id="KW-0456">Lyase</keyword>